<proteinExistence type="predicted"/>
<feature type="region of interest" description="Disordered" evidence="1">
    <location>
        <begin position="14"/>
        <end position="40"/>
    </location>
</feature>
<dbReference type="Proteomes" id="UP001434883">
    <property type="component" value="Unassembled WGS sequence"/>
</dbReference>
<comment type="caution">
    <text evidence="2">The sequence shown here is derived from an EMBL/GenBank/DDBJ whole genome shotgun (WGS) entry which is preliminary data.</text>
</comment>
<evidence type="ECO:0000313" key="3">
    <source>
        <dbReference type="Proteomes" id="UP001434883"/>
    </source>
</evidence>
<sequence length="100" mass="11080">EEAERWWIHGATVRGTGKKHTSDRTTAIERSPTSKSAIKSSHQLSSRVWVLDQRPVQSALNCSGPIGSPRSAYIHRSVRIVKEGAWNRVEGKGEAFAERG</sequence>
<dbReference type="EMBL" id="JAHRIN010034233">
    <property type="protein sequence ID" value="MEQ2203156.1"/>
    <property type="molecule type" value="Genomic_DNA"/>
</dbReference>
<feature type="compositionally biased region" description="Polar residues" evidence="1">
    <location>
        <begin position="31"/>
        <end position="40"/>
    </location>
</feature>
<protein>
    <submittedName>
        <fullName evidence="2">Uncharacterized protein</fullName>
    </submittedName>
</protein>
<name>A0ABV0R546_9TELE</name>
<keyword evidence="3" id="KW-1185">Reference proteome</keyword>
<accession>A0ABV0R546</accession>
<feature type="non-terminal residue" evidence="2">
    <location>
        <position position="1"/>
    </location>
</feature>
<gene>
    <name evidence="2" type="ORF">XENOCAPTIV_025706</name>
</gene>
<evidence type="ECO:0000313" key="2">
    <source>
        <dbReference type="EMBL" id="MEQ2203156.1"/>
    </source>
</evidence>
<evidence type="ECO:0000256" key="1">
    <source>
        <dbReference type="SAM" id="MobiDB-lite"/>
    </source>
</evidence>
<organism evidence="2 3">
    <name type="scientific">Xenoophorus captivus</name>
    <dbReference type="NCBI Taxonomy" id="1517983"/>
    <lineage>
        <taxon>Eukaryota</taxon>
        <taxon>Metazoa</taxon>
        <taxon>Chordata</taxon>
        <taxon>Craniata</taxon>
        <taxon>Vertebrata</taxon>
        <taxon>Euteleostomi</taxon>
        <taxon>Actinopterygii</taxon>
        <taxon>Neopterygii</taxon>
        <taxon>Teleostei</taxon>
        <taxon>Neoteleostei</taxon>
        <taxon>Acanthomorphata</taxon>
        <taxon>Ovalentaria</taxon>
        <taxon>Atherinomorphae</taxon>
        <taxon>Cyprinodontiformes</taxon>
        <taxon>Goodeidae</taxon>
        <taxon>Xenoophorus</taxon>
    </lineage>
</organism>
<reference evidence="2 3" key="1">
    <citation type="submission" date="2021-06" db="EMBL/GenBank/DDBJ databases">
        <authorList>
            <person name="Palmer J.M."/>
        </authorList>
    </citation>
    <scope>NUCLEOTIDE SEQUENCE [LARGE SCALE GENOMIC DNA]</scope>
    <source>
        <strain evidence="2 3">XC_2019</strain>
        <tissue evidence="2">Muscle</tissue>
    </source>
</reference>